<dbReference type="InterPro" id="IPR048395">
    <property type="entry name" value="Glyco_hydro_31_C"/>
</dbReference>
<dbReference type="SUPFAM" id="SSF117125">
    <property type="entry name" value="Putative glucosidase YicI, C-terminal domain"/>
    <property type="match status" value="1"/>
</dbReference>
<evidence type="ECO:0000313" key="3">
    <source>
        <dbReference type="Proteomes" id="UP000254220"/>
    </source>
</evidence>
<accession>A0A379XIT4</accession>
<dbReference type="Proteomes" id="UP000254220">
    <property type="component" value="Unassembled WGS sequence"/>
</dbReference>
<dbReference type="Pfam" id="PF21365">
    <property type="entry name" value="Glyco_hydro_31_3rd"/>
    <property type="match status" value="1"/>
</dbReference>
<dbReference type="EC" id="3.2.1.177" evidence="2"/>
<gene>
    <name evidence="2" type="primary">yicI_3</name>
    <name evidence="2" type="ORF">NCTC12420_00086</name>
</gene>
<proteinExistence type="predicted"/>
<sequence length="147" mass="16371">MEFYLPEGRWTHLWRNDEVQGSRWHKQQHDFLSLPVYVRGNTLLALGNNSQKPDYAWHEGTVFQLFQLDDGCEAVCEVPAADGSTIFTLKAKRTGNTITVNGEGEARNWTLCLRNITQISGTKCGSYAGSELGVVVTPQGNEVVITL</sequence>
<dbReference type="EMBL" id="UGYB01000001">
    <property type="protein sequence ID" value="SUI00437.1"/>
    <property type="molecule type" value="Genomic_DNA"/>
</dbReference>
<dbReference type="InterPro" id="IPR013780">
    <property type="entry name" value="Glyco_hydro_b"/>
</dbReference>
<keyword evidence="2" id="KW-0326">Glycosidase</keyword>
<evidence type="ECO:0000259" key="1">
    <source>
        <dbReference type="Pfam" id="PF21365"/>
    </source>
</evidence>
<keyword evidence="2" id="KW-0378">Hydrolase</keyword>
<dbReference type="AlphaFoldDB" id="A0A379XIT4"/>
<feature type="domain" description="Glycosyl hydrolase family 31 C-terminal" evidence="1">
    <location>
        <begin position="2"/>
        <end position="43"/>
    </location>
</feature>
<dbReference type="GO" id="GO:0061634">
    <property type="term" value="F:alpha-D-xyloside xylohydrolase"/>
    <property type="evidence" value="ECO:0007669"/>
    <property type="project" value="UniProtKB-EC"/>
</dbReference>
<dbReference type="Gene3D" id="2.60.40.1180">
    <property type="entry name" value="Golgi alpha-mannosidase II"/>
    <property type="match status" value="2"/>
</dbReference>
<reference evidence="2 3" key="1">
    <citation type="submission" date="2018-06" db="EMBL/GenBank/DDBJ databases">
        <authorList>
            <consortium name="Pathogen Informatics"/>
            <person name="Doyle S."/>
        </authorList>
    </citation>
    <scope>NUCLEOTIDE SEQUENCE [LARGE SCALE GENOMIC DNA]</scope>
    <source>
        <strain evidence="2 3">NCTC12420</strain>
    </source>
</reference>
<name>A0A379XIT4_SALER</name>
<evidence type="ECO:0000313" key="2">
    <source>
        <dbReference type="EMBL" id="SUI00437.1"/>
    </source>
</evidence>
<protein>
    <submittedName>
        <fullName evidence="2">Glycosyl hydrolase</fullName>
        <ecNumber evidence="2">3.2.1.177</ecNumber>
    </submittedName>
</protein>
<dbReference type="SUPFAM" id="SSF51011">
    <property type="entry name" value="Glycosyl hydrolase domain"/>
    <property type="match status" value="1"/>
</dbReference>
<organism evidence="2 3">
    <name type="scientific">Salmonella enterica subsp. indica</name>
    <dbReference type="NCBI Taxonomy" id="59207"/>
    <lineage>
        <taxon>Bacteria</taxon>
        <taxon>Pseudomonadati</taxon>
        <taxon>Pseudomonadota</taxon>
        <taxon>Gammaproteobacteria</taxon>
        <taxon>Enterobacterales</taxon>
        <taxon>Enterobacteriaceae</taxon>
        <taxon>Salmonella</taxon>
    </lineage>
</organism>